<dbReference type="EMBL" id="FNAK01000009">
    <property type="protein sequence ID" value="SDE70491.1"/>
    <property type="molecule type" value="Genomic_DNA"/>
</dbReference>
<accession>A0A1G7F3L8</accession>
<keyword evidence="2" id="KW-0812">Transmembrane</keyword>
<dbReference type="RefSeq" id="WP_068303523.1">
    <property type="nucleotide sequence ID" value="NZ_FNAK01000009.1"/>
</dbReference>
<organism evidence="3 4">
    <name type="scientific">Kordiimonas lacus</name>
    <dbReference type="NCBI Taxonomy" id="637679"/>
    <lineage>
        <taxon>Bacteria</taxon>
        <taxon>Pseudomonadati</taxon>
        <taxon>Pseudomonadota</taxon>
        <taxon>Alphaproteobacteria</taxon>
        <taxon>Kordiimonadales</taxon>
        <taxon>Kordiimonadaceae</taxon>
        <taxon>Kordiimonas</taxon>
    </lineage>
</organism>
<evidence type="ECO:0000313" key="3">
    <source>
        <dbReference type="EMBL" id="SDE70491.1"/>
    </source>
</evidence>
<proteinExistence type="predicted"/>
<name>A0A1G7F3L8_9PROT</name>
<dbReference type="AlphaFoldDB" id="A0A1G7F3L8"/>
<protein>
    <submittedName>
        <fullName evidence="3">Uncharacterized protein</fullName>
    </submittedName>
</protein>
<evidence type="ECO:0000256" key="1">
    <source>
        <dbReference type="SAM" id="MobiDB-lite"/>
    </source>
</evidence>
<feature type="transmembrane region" description="Helical" evidence="2">
    <location>
        <begin position="52"/>
        <end position="72"/>
    </location>
</feature>
<evidence type="ECO:0000313" key="4">
    <source>
        <dbReference type="Proteomes" id="UP000183685"/>
    </source>
</evidence>
<keyword evidence="4" id="KW-1185">Reference proteome</keyword>
<reference evidence="3 4" key="1">
    <citation type="submission" date="2016-10" db="EMBL/GenBank/DDBJ databases">
        <authorList>
            <person name="de Groot N.N."/>
        </authorList>
    </citation>
    <scope>NUCLEOTIDE SEQUENCE [LARGE SCALE GENOMIC DNA]</scope>
    <source>
        <strain evidence="3 4">CGMCC 1.9109</strain>
    </source>
</reference>
<keyword evidence="2" id="KW-1133">Transmembrane helix</keyword>
<evidence type="ECO:0000256" key="2">
    <source>
        <dbReference type="SAM" id="Phobius"/>
    </source>
</evidence>
<dbReference type="Proteomes" id="UP000183685">
    <property type="component" value="Unassembled WGS sequence"/>
</dbReference>
<dbReference type="STRING" id="637679.GCA_001550055_01574"/>
<gene>
    <name evidence="3" type="ORF">SAMN04488071_3602</name>
</gene>
<sequence>MAGNDSNPPNNQPLFQAEGAGIAVPAGGADPNQDGFWKHIATLMAEIIRDPYLFLAGAVALIAFVSITAISVSLGDNIEGNHVVMLFVSILAFVLMIVMMHMRASGTIAVMRSKTDEHSVNNFVAAAEEDQRQRLRRANAVQQAQAPGGGQADAGHVDPDQAGEGQEGGAA</sequence>
<keyword evidence="2" id="KW-0472">Membrane</keyword>
<feature type="transmembrane region" description="Helical" evidence="2">
    <location>
        <begin position="84"/>
        <end position="102"/>
    </location>
</feature>
<feature type="region of interest" description="Disordered" evidence="1">
    <location>
        <begin position="135"/>
        <end position="171"/>
    </location>
</feature>